<organism evidence="7 8">
    <name type="scientific">Alligator mississippiensis</name>
    <name type="common">American alligator</name>
    <dbReference type="NCBI Taxonomy" id="8496"/>
    <lineage>
        <taxon>Eukaryota</taxon>
        <taxon>Metazoa</taxon>
        <taxon>Chordata</taxon>
        <taxon>Craniata</taxon>
        <taxon>Vertebrata</taxon>
        <taxon>Euteleostomi</taxon>
        <taxon>Archelosauria</taxon>
        <taxon>Archosauria</taxon>
        <taxon>Crocodylia</taxon>
        <taxon>Alligatoridae</taxon>
        <taxon>Alligatorinae</taxon>
        <taxon>Alligator</taxon>
    </lineage>
</organism>
<dbReference type="GO" id="GO:0005737">
    <property type="term" value="C:cytoplasm"/>
    <property type="evidence" value="ECO:0007669"/>
    <property type="project" value="UniProtKB-SubCell"/>
</dbReference>
<comment type="similarity">
    <text evidence="2 5">Belongs to the sulfotransferase 1 family.</text>
</comment>
<comment type="subcellular location">
    <subcellularLocation>
        <location evidence="1">Cytoplasm</location>
    </subcellularLocation>
</comment>
<evidence type="ECO:0000256" key="4">
    <source>
        <dbReference type="ARBA" id="ARBA00022679"/>
    </source>
</evidence>
<gene>
    <name evidence="7" type="ORF">Y1Q_0018869</name>
</gene>
<dbReference type="GO" id="GO:0008146">
    <property type="term" value="F:sulfotransferase activity"/>
    <property type="evidence" value="ECO:0007669"/>
    <property type="project" value="InterPro"/>
</dbReference>
<evidence type="ECO:0000313" key="8">
    <source>
        <dbReference type="Proteomes" id="UP000050525"/>
    </source>
</evidence>
<feature type="domain" description="Sulfotransferase" evidence="6">
    <location>
        <begin position="64"/>
        <end position="234"/>
    </location>
</feature>
<dbReference type="InterPro" id="IPR027417">
    <property type="entry name" value="P-loop_NTPase"/>
</dbReference>
<dbReference type="Gene3D" id="3.40.50.300">
    <property type="entry name" value="P-loop containing nucleotide triphosphate hydrolases"/>
    <property type="match status" value="2"/>
</dbReference>
<dbReference type="EC" id="2.8.2.-" evidence="5"/>
<evidence type="ECO:0000256" key="3">
    <source>
        <dbReference type="ARBA" id="ARBA00022490"/>
    </source>
</evidence>
<dbReference type="SUPFAM" id="SSF52540">
    <property type="entry name" value="P-loop containing nucleoside triphosphate hydrolases"/>
    <property type="match status" value="2"/>
</dbReference>
<comment type="caution">
    <text evidence="7">The sequence shown here is derived from an EMBL/GenBank/DDBJ whole genome shotgun (WGS) entry which is preliminary data.</text>
</comment>
<proteinExistence type="inferred from homology"/>
<dbReference type="InterPro" id="IPR000863">
    <property type="entry name" value="Sulfotransferase_dom"/>
</dbReference>
<dbReference type="PANTHER" id="PTHR11783">
    <property type="entry name" value="SULFOTRANSFERASE SULT"/>
    <property type="match status" value="1"/>
</dbReference>
<dbReference type="Proteomes" id="UP000050525">
    <property type="component" value="Unassembled WGS sequence"/>
</dbReference>
<evidence type="ECO:0000256" key="5">
    <source>
        <dbReference type="RuleBase" id="RU361155"/>
    </source>
</evidence>
<name>A0A151M2Y1_ALLMI</name>
<keyword evidence="3" id="KW-0963">Cytoplasm</keyword>
<dbReference type="FunFam" id="3.40.50.300:FF:000433">
    <property type="entry name" value="Estrogen sulfotransferase"/>
    <property type="match status" value="1"/>
</dbReference>
<keyword evidence="4 5" id="KW-0808">Transferase</keyword>
<evidence type="ECO:0000256" key="2">
    <source>
        <dbReference type="ARBA" id="ARBA00005771"/>
    </source>
</evidence>
<evidence type="ECO:0000259" key="6">
    <source>
        <dbReference type="Pfam" id="PF00685"/>
    </source>
</evidence>
<feature type="domain" description="Sulfotransferase" evidence="6">
    <location>
        <begin position="239"/>
        <end position="482"/>
    </location>
</feature>
<dbReference type="EMBL" id="AKHW03006769">
    <property type="protein sequence ID" value="KYO18885.1"/>
    <property type="molecule type" value="Genomic_DNA"/>
</dbReference>
<accession>A0A151M2Y1</accession>
<evidence type="ECO:0000256" key="1">
    <source>
        <dbReference type="ARBA" id="ARBA00004496"/>
    </source>
</evidence>
<keyword evidence="8" id="KW-1185">Reference proteome</keyword>
<sequence length="494" mass="58751">MQSEAPPVLQYKDMLRWKKGFCTCVSDYWDSRKASSREDYLRMEPSEKYLFKYKGIYFYPDYLHIPNQELCPRGLKNRRLKVIYVSRNPKDVLVSFFHFSKTVITLEEIPDFNIFMERFLAGKVHSSSWLDHVRGWYDHRDEFSIFFLTYEEMIKDLRGVVLRICDFLGKELSEDDLDAVVKKATFENMKKDPRANYETMPGDLLEKDKGHFLRKGIYFYTDYVTPESIDSLEEFEIRDSDVFLITYPKSGTVWTQNILSLIFHEGHRDETEDIHVIDRVPWLEYNLNKLDYANRPSPRLFTTHLPYYLVPRGLKNKRVKVIYVARNPKDVLVSYFHFSKTVITPDNPPDFSIFMERFLAGEVLSSSWLDHVRGWYDHRDDFNILFLTYEEMKKDLRGAVLRICNFLGKELSEDDLDPVVKKATFENMKKDPRANYETRPGVPLEEKKCFLRKGTVGDWKNTMTVAQNERFEEVLKEKMKDLPFNYIWDNEEAI</sequence>
<dbReference type="AlphaFoldDB" id="A0A151M2Y1"/>
<reference evidence="7 8" key="1">
    <citation type="journal article" date="2012" name="Genome Biol.">
        <title>Sequencing three crocodilian genomes to illuminate the evolution of archosaurs and amniotes.</title>
        <authorList>
            <person name="St John J.A."/>
            <person name="Braun E.L."/>
            <person name="Isberg S.R."/>
            <person name="Miles L.G."/>
            <person name="Chong A.Y."/>
            <person name="Gongora J."/>
            <person name="Dalzell P."/>
            <person name="Moran C."/>
            <person name="Bed'hom B."/>
            <person name="Abzhanov A."/>
            <person name="Burgess S.C."/>
            <person name="Cooksey A.M."/>
            <person name="Castoe T.A."/>
            <person name="Crawford N.G."/>
            <person name="Densmore L.D."/>
            <person name="Drew J.C."/>
            <person name="Edwards S.V."/>
            <person name="Faircloth B.C."/>
            <person name="Fujita M.K."/>
            <person name="Greenwold M.J."/>
            <person name="Hoffmann F.G."/>
            <person name="Howard J.M."/>
            <person name="Iguchi T."/>
            <person name="Janes D.E."/>
            <person name="Khan S.Y."/>
            <person name="Kohno S."/>
            <person name="de Koning A.J."/>
            <person name="Lance S.L."/>
            <person name="McCarthy F.M."/>
            <person name="McCormack J.E."/>
            <person name="Merchant M.E."/>
            <person name="Peterson D.G."/>
            <person name="Pollock D.D."/>
            <person name="Pourmand N."/>
            <person name="Raney B.J."/>
            <person name="Roessler K.A."/>
            <person name="Sanford J.R."/>
            <person name="Sawyer R.H."/>
            <person name="Schmidt C.J."/>
            <person name="Triplett E.W."/>
            <person name="Tuberville T.D."/>
            <person name="Venegas-Anaya M."/>
            <person name="Howard J.T."/>
            <person name="Jarvis E.D."/>
            <person name="Guillette L.J.Jr."/>
            <person name="Glenn T.C."/>
            <person name="Green R.E."/>
            <person name="Ray D.A."/>
        </authorList>
    </citation>
    <scope>NUCLEOTIDE SEQUENCE [LARGE SCALE GENOMIC DNA]</scope>
    <source>
        <strain evidence="7">KSC_2009_1</strain>
    </source>
</reference>
<evidence type="ECO:0000313" key="7">
    <source>
        <dbReference type="EMBL" id="KYO18885.1"/>
    </source>
</evidence>
<protein>
    <recommendedName>
        <fullName evidence="5">Sulfotransferase</fullName>
        <ecNumber evidence="5">2.8.2.-</ecNumber>
    </recommendedName>
</protein>
<dbReference type="Pfam" id="PF00685">
    <property type="entry name" value="Sulfotransfer_1"/>
    <property type="match status" value="2"/>
</dbReference>